<dbReference type="PANTHER" id="PTHR24157">
    <property type="entry name" value="ANKYRIN REPEAT, SAM AND BASIC LEUCINE ZIPPER DOMAIN-CONTAINING PROTEIN 1"/>
    <property type="match status" value="1"/>
</dbReference>
<protein>
    <recommendedName>
        <fullName evidence="3">Ankyrin repeat, SAM and basic leucine zipper domain-containing protein 1</fullName>
    </recommendedName>
    <alternativeName>
        <fullName evidence="13">Germ cell-specific ankyrin, SAM and basic leucine zipper domain-containing protein</fullName>
    </alternativeName>
</protein>
<keyword evidence="5" id="KW-0963">Cytoplasm</keyword>
<feature type="region of interest" description="Disordered" evidence="16">
    <location>
        <begin position="52"/>
        <end position="75"/>
    </location>
</feature>
<evidence type="ECO:0000256" key="17">
    <source>
        <dbReference type="SAM" id="Phobius"/>
    </source>
</evidence>
<keyword evidence="17" id="KW-0472">Membrane</keyword>
<feature type="domain" description="SAM" evidence="18">
    <location>
        <begin position="347"/>
        <end position="410"/>
    </location>
</feature>
<dbReference type="GO" id="GO:0031047">
    <property type="term" value="P:regulatory ncRNA-mediated gene silencing"/>
    <property type="evidence" value="ECO:0007669"/>
    <property type="project" value="UniProtKB-KW"/>
</dbReference>
<keyword evidence="7" id="KW-0677">Repeat</keyword>
<feature type="compositionally biased region" description="Basic residues" evidence="16">
    <location>
        <begin position="54"/>
        <end position="67"/>
    </location>
</feature>
<dbReference type="InterPro" id="IPR042650">
    <property type="entry name" value="Asz1_SAM"/>
</dbReference>
<keyword evidence="15" id="KW-0175">Coiled coil</keyword>
<dbReference type="PROSITE" id="PS50088">
    <property type="entry name" value="ANK_REPEAT"/>
    <property type="match status" value="4"/>
</dbReference>
<feature type="coiled-coil region" evidence="15">
    <location>
        <begin position="479"/>
        <end position="506"/>
    </location>
</feature>
<dbReference type="SMART" id="SM00248">
    <property type="entry name" value="ANK"/>
    <property type="match status" value="4"/>
</dbReference>
<reference evidence="19" key="1">
    <citation type="journal article" date="2023" name="PLoS Negl. Trop. Dis.">
        <title>A genome sequence for Biomphalaria pfeifferi, the major vector snail for the human-infecting parasite Schistosoma mansoni.</title>
        <authorList>
            <person name="Bu L."/>
            <person name="Lu L."/>
            <person name="Laidemitt M.R."/>
            <person name="Zhang S.M."/>
            <person name="Mutuku M."/>
            <person name="Mkoji G."/>
            <person name="Steinauer M."/>
            <person name="Loker E.S."/>
        </authorList>
    </citation>
    <scope>NUCLEOTIDE SEQUENCE</scope>
    <source>
        <strain evidence="19">KasaAsao</strain>
    </source>
</reference>
<dbReference type="InterPro" id="IPR036770">
    <property type="entry name" value="Ankyrin_rpt-contain_sf"/>
</dbReference>
<evidence type="ECO:0000256" key="9">
    <source>
        <dbReference type="ARBA" id="ARBA00022871"/>
    </source>
</evidence>
<evidence type="ECO:0000256" key="14">
    <source>
        <dbReference type="PROSITE-ProRule" id="PRU00023"/>
    </source>
</evidence>
<dbReference type="AlphaFoldDB" id="A0AAD8C0B1"/>
<keyword evidence="9" id="KW-0744">Spermatogenesis</keyword>
<feature type="transmembrane region" description="Helical" evidence="17">
    <location>
        <begin position="528"/>
        <end position="545"/>
    </location>
</feature>
<dbReference type="Gene3D" id="1.10.150.50">
    <property type="entry name" value="Transcription Factor, Ets-1"/>
    <property type="match status" value="1"/>
</dbReference>
<keyword evidence="12" id="KW-0469">Meiosis</keyword>
<reference evidence="19" key="2">
    <citation type="submission" date="2023-04" db="EMBL/GenBank/DDBJ databases">
        <authorList>
            <person name="Bu L."/>
            <person name="Lu L."/>
            <person name="Laidemitt M.R."/>
            <person name="Zhang S.M."/>
            <person name="Mutuku M."/>
            <person name="Mkoji G."/>
            <person name="Steinauer M."/>
            <person name="Loker E.S."/>
        </authorList>
    </citation>
    <scope>NUCLEOTIDE SEQUENCE</scope>
    <source>
        <strain evidence="19">KasaAsao</strain>
        <tissue evidence="19">Whole Snail</tissue>
    </source>
</reference>
<dbReference type="Pfam" id="PF12796">
    <property type="entry name" value="Ank_2"/>
    <property type="match status" value="1"/>
</dbReference>
<keyword evidence="11" id="KW-0943">RNA-mediated gene silencing</keyword>
<keyword evidence="8" id="KW-0221">Differentiation</keyword>
<dbReference type="Pfam" id="PF00536">
    <property type="entry name" value="SAM_1"/>
    <property type="match status" value="1"/>
</dbReference>
<evidence type="ECO:0000313" key="19">
    <source>
        <dbReference type="EMBL" id="KAK0063943.1"/>
    </source>
</evidence>
<evidence type="ECO:0000256" key="13">
    <source>
        <dbReference type="ARBA" id="ARBA00030354"/>
    </source>
</evidence>
<dbReference type="GO" id="GO:0007283">
    <property type="term" value="P:spermatogenesis"/>
    <property type="evidence" value="ECO:0007669"/>
    <property type="project" value="UniProtKB-KW"/>
</dbReference>
<evidence type="ECO:0000256" key="15">
    <source>
        <dbReference type="SAM" id="Coils"/>
    </source>
</evidence>
<dbReference type="InterPro" id="IPR013761">
    <property type="entry name" value="SAM/pointed_sf"/>
</dbReference>
<dbReference type="EMBL" id="JASAOG010000019">
    <property type="protein sequence ID" value="KAK0063943.1"/>
    <property type="molecule type" value="Genomic_DNA"/>
</dbReference>
<evidence type="ECO:0000256" key="7">
    <source>
        <dbReference type="ARBA" id="ARBA00022737"/>
    </source>
</evidence>
<name>A0AAD8C0B1_BIOPF</name>
<evidence type="ECO:0000256" key="6">
    <source>
        <dbReference type="ARBA" id="ARBA00022553"/>
    </source>
</evidence>
<evidence type="ECO:0000256" key="10">
    <source>
        <dbReference type="ARBA" id="ARBA00023043"/>
    </source>
</evidence>
<proteinExistence type="predicted"/>
<keyword evidence="10 14" id="KW-0040">ANK repeat</keyword>
<organism evidence="19 20">
    <name type="scientific">Biomphalaria pfeifferi</name>
    <name type="common">Bloodfluke planorb</name>
    <name type="synonym">Freshwater snail</name>
    <dbReference type="NCBI Taxonomy" id="112525"/>
    <lineage>
        <taxon>Eukaryota</taxon>
        <taxon>Metazoa</taxon>
        <taxon>Spiralia</taxon>
        <taxon>Lophotrochozoa</taxon>
        <taxon>Mollusca</taxon>
        <taxon>Gastropoda</taxon>
        <taxon>Heterobranchia</taxon>
        <taxon>Euthyneura</taxon>
        <taxon>Panpulmonata</taxon>
        <taxon>Hygrophila</taxon>
        <taxon>Lymnaeoidea</taxon>
        <taxon>Planorbidae</taxon>
        <taxon>Biomphalaria</taxon>
    </lineage>
</organism>
<keyword evidence="20" id="KW-1185">Reference proteome</keyword>
<dbReference type="SUPFAM" id="SSF48403">
    <property type="entry name" value="Ankyrin repeat"/>
    <property type="match status" value="1"/>
</dbReference>
<keyword evidence="4" id="KW-0217">Developmental protein</keyword>
<comment type="subunit">
    <text evidence="2">Interacts with DDX4, PIWIL1, RANBP9 and TDRD1.</text>
</comment>
<dbReference type="SMART" id="SM00454">
    <property type="entry name" value="SAM"/>
    <property type="match status" value="1"/>
</dbReference>
<sequence length="560" mass="63511">MEFMPAEEYSDEDSADGFFDEDHFSENCNLKYKYQVEKQNEIDVNVLSTEVKPKCSKPHPQTTRHKGQQQNDKNKINNKIFLEDSEVPTNLLHLNSNHNTAPDLSQKQAIWKSTFVRHDVSHSCFSETNVFTKDDFKKAAVKGNVSVLQQCLSQDLAFDAPFKGGWTALMYAANYAQPDVVQLLITKGANVNYHFDFFTPLMAACSASESEKEENVTKCVQLLIEAGADINVQDRLHITSLMLASREGHAKVVDILIKHGAEVNKQDGRGWTALTWAVQRGKKDVVRYLLSSGADPDIQHQDKLTVKNLAASLPTSEMLNLLEHEDTAQESKKLAVGTTLDLSIPQSKFDDLKMFLCGLDLPHLVCLFQQQLVDLSVLMTLTEQDLVQMGVDQVGARKKILDAVHAIHKKDWQQSSLVSFNYNKKLSCADVIAIMANASRQIRYLNSSTMYIKGQLKSHPELVTQPTDQVSPLLFNRHIEDTLKNVKVLNEQLLKLQLELNQEMKHRCLEPADLVKGNGFKHRRRKQLMFIFTLCVCVAVPLYYYRNSLLTFWPFNVSYS</sequence>
<dbReference type="PANTHER" id="PTHR24157:SF3">
    <property type="entry name" value="ANKYRIN REPEAT, SAM AND BASIC LEUCINE ZIPPER DOMAIN-CONTAINING PROTEIN 1"/>
    <property type="match status" value="1"/>
</dbReference>
<dbReference type="InterPro" id="IPR002110">
    <property type="entry name" value="Ankyrin_rpt"/>
</dbReference>
<dbReference type="GO" id="GO:0030154">
    <property type="term" value="P:cell differentiation"/>
    <property type="evidence" value="ECO:0007669"/>
    <property type="project" value="UniProtKB-KW"/>
</dbReference>
<keyword evidence="17" id="KW-0812">Transmembrane</keyword>
<accession>A0AAD8C0B1</accession>
<evidence type="ECO:0000313" key="20">
    <source>
        <dbReference type="Proteomes" id="UP001233172"/>
    </source>
</evidence>
<dbReference type="SUPFAM" id="SSF47769">
    <property type="entry name" value="SAM/Pointed domain"/>
    <property type="match status" value="1"/>
</dbReference>
<evidence type="ECO:0000259" key="18">
    <source>
        <dbReference type="PROSITE" id="PS50105"/>
    </source>
</evidence>
<comment type="subcellular location">
    <subcellularLocation>
        <location evidence="1">Cytoplasm</location>
    </subcellularLocation>
</comment>
<evidence type="ECO:0000256" key="8">
    <source>
        <dbReference type="ARBA" id="ARBA00022782"/>
    </source>
</evidence>
<dbReference type="GO" id="GO:0051321">
    <property type="term" value="P:meiotic cell cycle"/>
    <property type="evidence" value="ECO:0007669"/>
    <property type="project" value="UniProtKB-KW"/>
</dbReference>
<evidence type="ECO:0000256" key="12">
    <source>
        <dbReference type="ARBA" id="ARBA00023254"/>
    </source>
</evidence>
<keyword evidence="17" id="KW-1133">Transmembrane helix</keyword>
<feature type="repeat" description="ANK" evidence="14">
    <location>
        <begin position="196"/>
        <end position="235"/>
    </location>
</feature>
<dbReference type="PROSITE" id="PS50105">
    <property type="entry name" value="SAM_DOMAIN"/>
    <property type="match status" value="1"/>
</dbReference>
<dbReference type="PROSITE" id="PS50297">
    <property type="entry name" value="ANK_REP_REGION"/>
    <property type="match status" value="4"/>
</dbReference>
<dbReference type="Proteomes" id="UP001233172">
    <property type="component" value="Unassembled WGS sequence"/>
</dbReference>
<evidence type="ECO:0000256" key="11">
    <source>
        <dbReference type="ARBA" id="ARBA00023158"/>
    </source>
</evidence>
<feature type="repeat" description="ANK" evidence="14">
    <location>
        <begin position="236"/>
        <end position="268"/>
    </location>
</feature>
<evidence type="ECO:0000256" key="5">
    <source>
        <dbReference type="ARBA" id="ARBA00022490"/>
    </source>
</evidence>
<feature type="repeat" description="ANK" evidence="14">
    <location>
        <begin position="269"/>
        <end position="301"/>
    </location>
</feature>
<dbReference type="GO" id="GO:0071546">
    <property type="term" value="C:pi-body"/>
    <property type="evidence" value="ECO:0007669"/>
    <property type="project" value="TreeGrafter"/>
</dbReference>
<dbReference type="Gene3D" id="1.25.40.20">
    <property type="entry name" value="Ankyrin repeat-containing domain"/>
    <property type="match status" value="3"/>
</dbReference>
<dbReference type="Pfam" id="PF00023">
    <property type="entry name" value="Ank"/>
    <property type="match status" value="1"/>
</dbReference>
<evidence type="ECO:0000256" key="2">
    <source>
        <dbReference type="ARBA" id="ARBA00011479"/>
    </source>
</evidence>
<dbReference type="PRINTS" id="PR01415">
    <property type="entry name" value="ANKYRIN"/>
</dbReference>
<evidence type="ECO:0000256" key="3">
    <source>
        <dbReference type="ARBA" id="ARBA00020117"/>
    </source>
</evidence>
<comment type="caution">
    <text evidence="19">The sequence shown here is derived from an EMBL/GenBank/DDBJ whole genome shotgun (WGS) entry which is preliminary data.</text>
</comment>
<evidence type="ECO:0000256" key="16">
    <source>
        <dbReference type="SAM" id="MobiDB-lite"/>
    </source>
</evidence>
<keyword evidence="6" id="KW-0597">Phosphoprotein</keyword>
<dbReference type="InterPro" id="IPR001660">
    <property type="entry name" value="SAM"/>
</dbReference>
<gene>
    <name evidence="19" type="ORF">Bpfe_006628</name>
</gene>
<evidence type="ECO:0000256" key="4">
    <source>
        <dbReference type="ARBA" id="ARBA00022473"/>
    </source>
</evidence>
<dbReference type="CDD" id="cd09521">
    <property type="entry name" value="SAM_ASZ1"/>
    <property type="match status" value="1"/>
</dbReference>
<feature type="repeat" description="ANK" evidence="14">
    <location>
        <begin position="164"/>
        <end position="196"/>
    </location>
</feature>
<evidence type="ECO:0000256" key="1">
    <source>
        <dbReference type="ARBA" id="ARBA00004496"/>
    </source>
</evidence>